<keyword evidence="2" id="KW-1185">Reference proteome</keyword>
<dbReference type="PANTHER" id="PTHR35271">
    <property type="entry name" value="ABC TRANSPORTER, SUBSTRATE-BINDING LIPOPROTEIN-RELATED"/>
    <property type="match status" value="1"/>
</dbReference>
<dbReference type="Pfam" id="PF04392">
    <property type="entry name" value="ABC_sub_bind"/>
    <property type="match status" value="1"/>
</dbReference>
<organism evidence="1 2">
    <name type="scientific">Roseateles saccharophilus</name>
    <name type="common">Pseudomonas saccharophila</name>
    <dbReference type="NCBI Taxonomy" id="304"/>
    <lineage>
        <taxon>Bacteria</taxon>
        <taxon>Pseudomonadati</taxon>
        <taxon>Pseudomonadota</taxon>
        <taxon>Betaproteobacteria</taxon>
        <taxon>Burkholderiales</taxon>
        <taxon>Sphaerotilaceae</taxon>
        <taxon>Roseateles</taxon>
    </lineage>
</organism>
<name>A0ABU1YWJ7_ROSSA</name>
<dbReference type="Proteomes" id="UP001180453">
    <property type="component" value="Unassembled WGS sequence"/>
</dbReference>
<gene>
    <name evidence="1" type="ORF">J2X20_005040</name>
</gene>
<protein>
    <submittedName>
        <fullName evidence="1">ABC transport system substrate-binding protein</fullName>
    </submittedName>
</protein>
<dbReference type="EMBL" id="JAVDXU010000004">
    <property type="protein sequence ID" value="MDR7272366.1"/>
    <property type="molecule type" value="Genomic_DNA"/>
</dbReference>
<dbReference type="InterPro" id="IPR007487">
    <property type="entry name" value="ABC_transpt-TYRBP-like"/>
</dbReference>
<dbReference type="InterPro" id="IPR006311">
    <property type="entry name" value="TAT_signal"/>
</dbReference>
<sequence length="322" mass="34183">MTESSAQATRRALLRQALGGAVALAAGAASSAELGRSLVVVYPELGEPFRQVFTSIIEGIEDKLGGAVTSVVMPNNANPAQVADDIRKREAKVLIGLGRGGMRVAAALADELAVLVGCVVSVQESEARSFPVHTLAPDPALLLARLKRLRPGAKRVHLVYDPKLNAWLAKLAREAARAEGLELATQEVVDQAEALRAYTQLLAAADPARDTLWLPQDPTTVDDNAVLPLVLREGWNRNITVFSSHLAHVKRGALFSLYPDNRELGRTLAAAAQRLVAAPKSAVAGVLPLRQARSAINIRTAAHLGIDVATVQSGFDLVYPSS</sequence>
<evidence type="ECO:0000313" key="1">
    <source>
        <dbReference type="EMBL" id="MDR7272366.1"/>
    </source>
</evidence>
<comment type="caution">
    <text evidence="1">The sequence shown here is derived from an EMBL/GenBank/DDBJ whole genome shotgun (WGS) entry which is preliminary data.</text>
</comment>
<dbReference type="PANTHER" id="PTHR35271:SF1">
    <property type="entry name" value="ABC TRANSPORTER, SUBSTRATE-BINDING LIPOPROTEIN"/>
    <property type="match status" value="1"/>
</dbReference>
<accession>A0ABU1YWJ7</accession>
<reference evidence="1 2" key="1">
    <citation type="submission" date="2023-07" db="EMBL/GenBank/DDBJ databases">
        <title>Sorghum-associated microbial communities from plants grown in Nebraska, USA.</title>
        <authorList>
            <person name="Schachtman D."/>
        </authorList>
    </citation>
    <scope>NUCLEOTIDE SEQUENCE [LARGE SCALE GENOMIC DNA]</scope>
    <source>
        <strain evidence="1 2">BE314</strain>
    </source>
</reference>
<evidence type="ECO:0000313" key="2">
    <source>
        <dbReference type="Proteomes" id="UP001180453"/>
    </source>
</evidence>
<dbReference type="PROSITE" id="PS51318">
    <property type="entry name" value="TAT"/>
    <property type="match status" value="1"/>
</dbReference>
<dbReference type="Gene3D" id="3.40.50.2300">
    <property type="match status" value="1"/>
</dbReference>
<proteinExistence type="predicted"/>